<dbReference type="AlphaFoldDB" id="A0A9D4N396"/>
<feature type="region of interest" description="Disordered" evidence="1">
    <location>
        <begin position="533"/>
        <end position="598"/>
    </location>
</feature>
<dbReference type="Proteomes" id="UP000828390">
    <property type="component" value="Unassembled WGS sequence"/>
</dbReference>
<dbReference type="SUPFAM" id="SSF54236">
    <property type="entry name" value="Ubiquitin-like"/>
    <property type="match status" value="2"/>
</dbReference>
<feature type="domain" description="Ubiquitin-like" evidence="2">
    <location>
        <begin position="125"/>
        <end position="172"/>
    </location>
</feature>
<keyword evidence="4" id="KW-1185">Reference proteome</keyword>
<evidence type="ECO:0000313" key="3">
    <source>
        <dbReference type="EMBL" id="KAH3888847.1"/>
    </source>
</evidence>
<dbReference type="InterPro" id="IPR042788">
    <property type="entry name" value="ANKUB1"/>
</dbReference>
<dbReference type="InterPro" id="IPR002110">
    <property type="entry name" value="Ankyrin_rpt"/>
</dbReference>
<evidence type="ECO:0000259" key="2">
    <source>
        <dbReference type="PROSITE" id="PS50053"/>
    </source>
</evidence>
<reference evidence="3" key="2">
    <citation type="submission" date="2020-11" db="EMBL/GenBank/DDBJ databases">
        <authorList>
            <person name="McCartney M.A."/>
            <person name="Auch B."/>
            <person name="Kono T."/>
            <person name="Mallez S."/>
            <person name="Becker A."/>
            <person name="Gohl D.M."/>
            <person name="Silverstein K.A.T."/>
            <person name="Koren S."/>
            <person name="Bechman K.B."/>
            <person name="Herman A."/>
            <person name="Abrahante J.E."/>
            <person name="Garbe J."/>
        </authorList>
    </citation>
    <scope>NUCLEOTIDE SEQUENCE</scope>
    <source>
        <strain evidence="3">Duluth1</strain>
        <tissue evidence="3">Whole animal</tissue>
    </source>
</reference>
<dbReference type="Gene3D" id="1.25.40.20">
    <property type="entry name" value="Ankyrin repeat-containing domain"/>
    <property type="match status" value="1"/>
</dbReference>
<feature type="compositionally biased region" description="Polar residues" evidence="1">
    <location>
        <begin position="541"/>
        <end position="550"/>
    </location>
</feature>
<feature type="region of interest" description="Disordered" evidence="1">
    <location>
        <begin position="453"/>
        <end position="518"/>
    </location>
</feature>
<dbReference type="SUPFAM" id="SSF48403">
    <property type="entry name" value="Ankyrin repeat"/>
    <property type="match status" value="1"/>
</dbReference>
<gene>
    <name evidence="3" type="ORF">DPMN_012889</name>
</gene>
<protein>
    <recommendedName>
        <fullName evidence="2">Ubiquitin-like domain-containing protein</fullName>
    </recommendedName>
</protein>
<feature type="compositionally biased region" description="Basic and acidic residues" evidence="1">
    <location>
        <begin position="555"/>
        <end position="573"/>
    </location>
</feature>
<name>A0A9D4N396_DREPO</name>
<reference evidence="3" key="1">
    <citation type="journal article" date="2019" name="bioRxiv">
        <title>The Genome of the Zebra Mussel, Dreissena polymorpha: A Resource for Invasive Species Research.</title>
        <authorList>
            <person name="McCartney M.A."/>
            <person name="Auch B."/>
            <person name="Kono T."/>
            <person name="Mallez S."/>
            <person name="Zhang Y."/>
            <person name="Obille A."/>
            <person name="Becker A."/>
            <person name="Abrahante J.E."/>
            <person name="Garbe J."/>
            <person name="Badalamenti J.P."/>
            <person name="Herman A."/>
            <person name="Mangelson H."/>
            <person name="Liachko I."/>
            <person name="Sullivan S."/>
            <person name="Sone E.D."/>
            <person name="Koren S."/>
            <person name="Silverstein K.A.T."/>
            <person name="Beckman K.B."/>
            <person name="Gohl D.M."/>
        </authorList>
    </citation>
    <scope>NUCLEOTIDE SEQUENCE</scope>
    <source>
        <strain evidence="3">Duluth1</strain>
        <tissue evidence="3">Whole animal</tissue>
    </source>
</reference>
<dbReference type="PANTHER" id="PTHR46885">
    <property type="entry name" value="PROTEIN ANKUB1"/>
    <property type="match status" value="1"/>
</dbReference>
<dbReference type="PROSITE" id="PS50053">
    <property type="entry name" value="UBIQUITIN_2"/>
    <property type="match status" value="1"/>
</dbReference>
<dbReference type="OrthoDB" id="8856820at2759"/>
<dbReference type="SMART" id="SM00248">
    <property type="entry name" value="ANK"/>
    <property type="match status" value="3"/>
</dbReference>
<dbReference type="EMBL" id="JAIWYP010000001">
    <property type="protein sequence ID" value="KAH3888847.1"/>
    <property type="molecule type" value="Genomic_DNA"/>
</dbReference>
<accession>A0A9D4N396</accession>
<evidence type="ECO:0000256" key="1">
    <source>
        <dbReference type="SAM" id="MobiDB-lite"/>
    </source>
</evidence>
<dbReference type="InterPro" id="IPR029071">
    <property type="entry name" value="Ubiquitin-like_domsf"/>
</dbReference>
<feature type="compositionally biased region" description="Basic residues" evidence="1">
    <location>
        <begin position="386"/>
        <end position="396"/>
    </location>
</feature>
<feature type="region of interest" description="Disordered" evidence="1">
    <location>
        <begin position="376"/>
        <end position="410"/>
    </location>
</feature>
<organism evidence="3 4">
    <name type="scientific">Dreissena polymorpha</name>
    <name type="common">Zebra mussel</name>
    <name type="synonym">Mytilus polymorpha</name>
    <dbReference type="NCBI Taxonomy" id="45954"/>
    <lineage>
        <taxon>Eukaryota</taxon>
        <taxon>Metazoa</taxon>
        <taxon>Spiralia</taxon>
        <taxon>Lophotrochozoa</taxon>
        <taxon>Mollusca</taxon>
        <taxon>Bivalvia</taxon>
        <taxon>Autobranchia</taxon>
        <taxon>Heteroconchia</taxon>
        <taxon>Euheterodonta</taxon>
        <taxon>Imparidentia</taxon>
        <taxon>Neoheterodontei</taxon>
        <taxon>Myida</taxon>
        <taxon>Dreissenoidea</taxon>
        <taxon>Dreissenidae</taxon>
        <taxon>Dreissena</taxon>
    </lineage>
</organism>
<dbReference type="InterPro" id="IPR000626">
    <property type="entry name" value="Ubiquitin-like_dom"/>
</dbReference>
<dbReference type="Gene3D" id="3.10.20.90">
    <property type="entry name" value="Phosphatidylinositol 3-kinase Catalytic Subunit, Chain A, domain 1"/>
    <property type="match status" value="2"/>
</dbReference>
<proteinExistence type="predicted"/>
<dbReference type="InterPro" id="IPR036770">
    <property type="entry name" value="Ankyrin_rpt-contain_sf"/>
</dbReference>
<sequence length="726" mass="81805">MSETSECIKRLLKPSMLIFGVHEGERVSIDVPLGATVGEVKKMIQVKLNIYFDDLVKQDKKVLVLSYAGSDLNDAWIFTDLGIVPGSTCKVCMREEVKPVLFVRCSHSGETIEIMDDYFVEKMEVADLRTMVSKKSGLPVSIFRLVSRENKELFDNHTLFDYNIECGDMIYMECWDGWTELINYSILGLTPSVTPLIVQDEIQSRFQLKVVLYIAAHFGNVDLANTCIRSGIRPDEPIGQHPSRQWCKDLAHIETKRAPVHEAAEFGQLGVLRLFVRTDITCSMAREGHNLTPLNLALRNKQRPCASFMLTKQWVRVPVTRGQSMTLQTFRKLKIWCDRCKEKAFMKFGPNKSSLKRRTFNTGPLVSHGVIVDGFSPSPMNGKNKTVQRVRERKRHLNESASADSDKGDDPEAYFKHLTAVQTYAPKFRQNTKWGKMVGRSSVGAAVGAGLKSALKGDKPDGPDASDSPENPSTPDGKESKLPPIMEKSSRINITLSQSQPHIAKGIPEEEEENMEPIDKMNILTEKGRKYIRTGPAIPTKSKSSLSASVPNMKLKSEQKDTESDRDKRRERLTSVSSSKSEKTSVERSNTSMSNVSKKKKITSAMLVQQGNKASAEGAVPLPVISSERDLRPFFYHNGVREGDIVIPMMNLMKQYQGFDARERAVKSLAIANTFKEKPWLMQVRMAMSLTSSTLKREVTNLRHSFNEVKRHEKERRISRAQSMHV</sequence>
<evidence type="ECO:0000313" key="4">
    <source>
        <dbReference type="Proteomes" id="UP000828390"/>
    </source>
</evidence>
<feature type="compositionally biased region" description="Polar residues" evidence="1">
    <location>
        <begin position="491"/>
        <end position="501"/>
    </location>
</feature>
<dbReference type="PANTHER" id="PTHR46885:SF1">
    <property type="entry name" value="PROTEIN ANKUB1"/>
    <property type="match status" value="1"/>
</dbReference>
<comment type="caution">
    <text evidence="3">The sequence shown here is derived from an EMBL/GenBank/DDBJ whole genome shotgun (WGS) entry which is preliminary data.</text>
</comment>